<name>A0A2V1H006_9GAMM</name>
<keyword evidence="7" id="KW-0969">Cilium</keyword>
<keyword evidence="8" id="KW-1185">Reference proteome</keyword>
<evidence type="ECO:0000313" key="8">
    <source>
        <dbReference type="Proteomes" id="UP000244906"/>
    </source>
</evidence>
<evidence type="ECO:0000256" key="4">
    <source>
        <dbReference type="ARBA" id="ARBA00022795"/>
    </source>
</evidence>
<keyword evidence="7" id="KW-0966">Cell projection</keyword>
<keyword evidence="5" id="KW-0143">Chaperone</keyword>
<dbReference type="PIRSF" id="PIRSF039090">
    <property type="entry name" value="Flis"/>
    <property type="match status" value="1"/>
</dbReference>
<organism evidence="7 8">
    <name type="scientific">Pelagibaculum spongiae</name>
    <dbReference type="NCBI Taxonomy" id="2080658"/>
    <lineage>
        <taxon>Bacteria</taxon>
        <taxon>Pseudomonadati</taxon>
        <taxon>Pseudomonadota</taxon>
        <taxon>Gammaproteobacteria</taxon>
        <taxon>Oceanospirillales</taxon>
        <taxon>Pelagibaculum</taxon>
    </lineage>
</organism>
<dbReference type="InterPro" id="IPR036584">
    <property type="entry name" value="FliS_sf"/>
</dbReference>
<accession>A0A2V1H006</accession>
<dbReference type="Proteomes" id="UP000244906">
    <property type="component" value="Unassembled WGS sequence"/>
</dbReference>
<dbReference type="Pfam" id="PF02561">
    <property type="entry name" value="FliS"/>
    <property type="match status" value="1"/>
</dbReference>
<dbReference type="Gene3D" id="1.20.120.340">
    <property type="entry name" value="Flagellar protein FliS"/>
    <property type="match status" value="1"/>
</dbReference>
<evidence type="ECO:0000256" key="6">
    <source>
        <dbReference type="PIRNR" id="PIRNR039090"/>
    </source>
</evidence>
<comment type="caution">
    <text evidence="7">The sequence shown here is derived from an EMBL/GenBank/DDBJ whole genome shotgun (WGS) entry which is preliminary data.</text>
</comment>
<dbReference type="NCBIfam" id="TIGR00208">
    <property type="entry name" value="fliS"/>
    <property type="match status" value="1"/>
</dbReference>
<sequence>MYSANRQAANAYSNTRRNSAACADPHQLIVMLYDGAIARIAAAKGAIQRKDIPLKGQMIGKAITIVEGLRGCLDHEKGGEISDNLSNLYDYMERRLLQANMDSSLEMLDEVVDLINDIRGAWVEIGPQVKQVSGQATVNSQGGFQVTG</sequence>
<dbReference type="InterPro" id="IPR003713">
    <property type="entry name" value="FliS"/>
</dbReference>
<evidence type="ECO:0000313" key="7">
    <source>
        <dbReference type="EMBL" id="PVZ72634.1"/>
    </source>
</evidence>
<proteinExistence type="inferred from homology"/>
<keyword evidence="7" id="KW-0282">Flagellum</keyword>
<dbReference type="PANTHER" id="PTHR34773:SF1">
    <property type="entry name" value="FLAGELLAR SECRETION CHAPERONE FLIS"/>
    <property type="match status" value="1"/>
</dbReference>
<dbReference type="PANTHER" id="PTHR34773">
    <property type="entry name" value="FLAGELLAR SECRETION CHAPERONE FLIS"/>
    <property type="match status" value="1"/>
</dbReference>
<dbReference type="EMBL" id="QDDL01000001">
    <property type="protein sequence ID" value="PVZ72634.1"/>
    <property type="molecule type" value="Genomic_DNA"/>
</dbReference>
<dbReference type="RefSeq" id="WP_116686219.1">
    <property type="nucleotide sequence ID" value="NZ_CAWNYD010000001.1"/>
</dbReference>
<dbReference type="GO" id="GO:0071973">
    <property type="term" value="P:bacterial-type flagellum-dependent cell motility"/>
    <property type="evidence" value="ECO:0007669"/>
    <property type="project" value="TreeGrafter"/>
</dbReference>
<keyword evidence="4 6" id="KW-1005">Bacterial flagellum biogenesis</keyword>
<dbReference type="GO" id="GO:0005829">
    <property type="term" value="C:cytosol"/>
    <property type="evidence" value="ECO:0007669"/>
    <property type="project" value="UniProtKB-SubCell"/>
</dbReference>
<protein>
    <recommendedName>
        <fullName evidence="6">Flagellar secretion chaperone FliS</fullName>
    </recommendedName>
</protein>
<dbReference type="GO" id="GO:0044780">
    <property type="term" value="P:bacterial-type flagellum assembly"/>
    <property type="evidence" value="ECO:0007669"/>
    <property type="project" value="InterPro"/>
</dbReference>
<dbReference type="SUPFAM" id="SSF101116">
    <property type="entry name" value="Flagellar export chaperone FliS"/>
    <property type="match status" value="1"/>
</dbReference>
<evidence type="ECO:0000256" key="5">
    <source>
        <dbReference type="ARBA" id="ARBA00023186"/>
    </source>
</evidence>
<gene>
    <name evidence="7" type="primary">fliS</name>
    <name evidence="7" type="ORF">DC094_05235</name>
</gene>
<evidence type="ECO:0000256" key="1">
    <source>
        <dbReference type="ARBA" id="ARBA00004514"/>
    </source>
</evidence>
<comment type="subcellular location">
    <subcellularLocation>
        <location evidence="1 6">Cytoplasm</location>
        <location evidence="1 6">Cytosol</location>
    </subcellularLocation>
</comment>
<evidence type="ECO:0000256" key="3">
    <source>
        <dbReference type="ARBA" id="ARBA00022490"/>
    </source>
</evidence>
<evidence type="ECO:0000256" key="2">
    <source>
        <dbReference type="ARBA" id="ARBA00008787"/>
    </source>
</evidence>
<keyword evidence="3 6" id="KW-0963">Cytoplasm</keyword>
<reference evidence="7 8" key="1">
    <citation type="submission" date="2018-04" db="EMBL/GenBank/DDBJ databases">
        <title>Thalassorhabdus spongiae gen. nov., sp. nov., isolated from a marine sponge in South-West Iceland.</title>
        <authorList>
            <person name="Knobloch S."/>
            <person name="Daussin A."/>
            <person name="Johannsson R."/>
            <person name="Marteinsson V.T."/>
        </authorList>
    </citation>
    <scope>NUCLEOTIDE SEQUENCE [LARGE SCALE GENOMIC DNA]</scope>
    <source>
        <strain evidence="7 8">Hp12</strain>
    </source>
</reference>
<dbReference type="AlphaFoldDB" id="A0A2V1H006"/>
<comment type="similarity">
    <text evidence="2 6">Belongs to the FliS family.</text>
</comment>
<dbReference type="CDD" id="cd16098">
    <property type="entry name" value="FliS"/>
    <property type="match status" value="1"/>
</dbReference>
<dbReference type="OrthoDB" id="9792010at2"/>